<feature type="signal peptide" evidence="1">
    <location>
        <begin position="1"/>
        <end position="28"/>
    </location>
</feature>
<sequence length="347" mass="39078">MGFTARHPRYTMALIMLLFISILIFANSEPSPRYLSRPYPLSFPKHGEGLPPGYVEDQIKTSEAYYQESLKERQKLITKWGPSPSQVAAFPSNGEFYTLWDFFTPAFRCPHRMQRVGTLGDGGKWVCGLERLEDKKDCIIYSVGVNGESSFEATLLQRAPGCQVYGYDFSVKSFGPEIEKVPSLKRRAHFKPYALGGADAHGPNDDPPYYTLASLLAKNNHTFIDILKIDIEGAEFEAVEALIDAYPSASSSSWSSDDGKSGIAGGGLPFGQLQLEVHVRENMPWTYFPKFLLWWEKLEKAGLRPFWTEPNLVYVNLVRGARPDLVEYSFINIRGSHELVSGQHITY</sequence>
<dbReference type="InterPro" id="IPR025714">
    <property type="entry name" value="Methyltranfer_dom"/>
</dbReference>
<dbReference type="AlphaFoldDB" id="A0A0C3F235"/>
<dbReference type="InParanoid" id="A0A0C3F235"/>
<keyword evidence="1" id="KW-0732">Signal</keyword>
<accession>A0A0C3F235</accession>
<reference evidence="3 4" key="1">
    <citation type="submission" date="2014-04" db="EMBL/GenBank/DDBJ databases">
        <authorList>
            <consortium name="DOE Joint Genome Institute"/>
            <person name="Kuo A."/>
            <person name="Tarkka M."/>
            <person name="Buscot F."/>
            <person name="Kohler A."/>
            <person name="Nagy L.G."/>
            <person name="Floudas D."/>
            <person name="Copeland A."/>
            <person name="Barry K.W."/>
            <person name="Cichocki N."/>
            <person name="Veneault-Fourrey C."/>
            <person name="LaButti K."/>
            <person name="Lindquist E.A."/>
            <person name="Lipzen A."/>
            <person name="Lundell T."/>
            <person name="Morin E."/>
            <person name="Murat C."/>
            <person name="Sun H."/>
            <person name="Tunlid A."/>
            <person name="Henrissat B."/>
            <person name="Grigoriev I.V."/>
            <person name="Hibbett D.S."/>
            <person name="Martin F."/>
            <person name="Nordberg H.P."/>
            <person name="Cantor M.N."/>
            <person name="Hua S.X."/>
        </authorList>
    </citation>
    <scope>NUCLEOTIDE SEQUENCE [LARGE SCALE GENOMIC DNA]</scope>
    <source>
        <strain evidence="3 4">F 1598</strain>
    </source>
</reference>
<organism evidence="3 4">
    <name type="scientific">Piloderma croceum (strain F 1598)</name>
    <dbReference type="NCBI Taxonomy" id="765440"/>
    <lineage>
        <taxon>Eukaryota</taxon>
        <taxon>Fungi</taxon>
        <taxon>Dikarya</taxon>
        <taxon>Basidiomycota</taxon>
        <taxon>Agaricomycotina</taxon>
        <taxon>Agaricomycetes</taxon>
        <taxon>Agaricomycetidae</taxon>
        <taxon>Atheliales</taxon>
        <taxon>Atheliaceae</taxon>
        <taxon>Piloderma</taxon>
    </lineage>
</organism>
<dbReference type="OrthoDB" id="10006218at2759"/>
<feature type="domain" description="Methyltransferase" evidence="2">
    <location>
        <begin position="100"/>
        <end position="242"/>
    </location>
</feature>
<name>A0A0C3F235_PILCF</name>
<keyword evidence="4" id="KW-1185">Reference proteome</keyword>
<dbReference type="PANTHER" id="PTHR32026">
    <property type="entry name" value="METHYLTRANSFERASE-LIKE PROTEIN 24"/>
    <property type="match status" value="1"/>
</dbReference>
<evidence type="ECO:0000313" key="3">
    <source>
        <dbReference type="EMBL" id="KIM78855.1"/>
    </source>
</evidence>
<feature type="chain" id="PRO_5002164078" description="Methyltransferase domain-containing protein" evidence="1">
    <location>
        <begin position="29"/>
        <end position="347"/>
    </location>
</feature>
<dbReference type="PANTHER" id="PTHR32026:SF10">
    <property type="entry name" value="METHYLTRANSFERASE-LIKE PROTEIN 24-RELATED"/>
    <property type="match status" value="1"/>
</dbReference>
<dbReference type="EMBL" id="KN833013">
    <property type="protein sequence ID" value="KIM78855.1"/>
    <property type="molecule type" value="Genomic_DNA"/>
</dbReference>
<evidence type="ECO:0000313" key="4">
    <source>
        <dbReference type="Proteomes" id="UP000054166"/>
    </source>
</evidence>
<dbReference type="Proteomes" id="UP000054166">
    <property type="component" value="Unassembled WGS sequence"/>
</dbReference>
<dbReference type="Pfam" id="PF13383">
    <property type="entry name" value="Methyltransf_22"/>
    <property type="match status" value="1"/>
</dbReference>
<protein>
    <recommendedName>
        <fullName evidence="2">Methyltransferase domain-containing protein</fullName>
    </recommendedName>
</protein>
<reference evidence="4" key="2">
    <citation type="submission" date="2015-01" db="EMBL/GenBank/DDBJ databases">
        <title>Evolutionary Origins and Diversification of the Mycorrhizal Mutualists.</title>
        <authorList>
            <consortium name="DOE Joint Genome Institute"/>
            <consortium name="Mycorrhizal Genomics Consortium"/>
            <person name="Kohler A."/>
            <person name="Kuo A."/>
            <person name="Nagy L.G."/>
            <person name="Floudas D."/>
            <person name="Copeland A."/>
            <person name="Barry K.W."/>
            <person name="Cichocki N."/>
            <person name="Veneault-Fourrey C."/>
            <person name="LaButti K."/>
            <person name="Lindquist E.A."/>
            <person name="Lipzen A."/>
            <person name="Lundell T."/>
            <person name="Morin E."/>
            <person name="Murat C."/>
            <person name="Riley R."/>
            <person name="Ohm R."/>
            <person name="Sun H."/>
            <person name="Tunlid A."/>
            <person name="Henrissat B."/>
            <person name="Grigoriev I.V."/>
            <person name="Hibbett D.S."/>
            <person name="Martin F."/>
        </authorList>
    </citation>
    <scope>NUCLEOTIDE SEQUENCE [LARGE SCALE GENOMIC DNA]</scope>
    <source>
        <strain evidence="4">F 1598</strain>
    </source>
</reference>
<gene>
    <name evidence="3" type="ORF">PILCRDRAFT_577337</name>
</gene>
<dbReference type="STRING" id="765440.A0A0C3F235"/>
<evidence type="ECO:0000256" key="1">
    <source>
        <dbReference type="SAM" id="SignalP"/>
    </source>
</evidence>
<dbReference type="HOGENOM" id="CLU_066046_1_0_1"/>
<evidence type="ECO:0000259" key="2">
    <source>
        <dbReference type="Pfam" id="PF13383"/>
    </source>
</evidence>
<proteinExistence type="predicted"/>
<dbReference type="InterPro" id="IPR026913">
    <property type="entry name" value="METTL24"/>
</dbReference>